<evidence type="ECO:0000256" key="10">
    <source>
        <dbReference type="ARBA" id="ARBA00023237"/>
    </source>
</evidence>
<gene>
    <name evidence="16" type="ORF">AB6713_00265</name>
</gene>
<evidence type="ECO:0000313" key="17">
    <source>
        <dbReference type="Proteomes" id="UP001566331"/>
    </source>
</evidence>
<dbReference type="InterPro" id="IPR000531">
    <property type="entry name" value="Beta-barrel_TonB"/>
</dbReference>
<keyword evidence="10 11" id="KW-0998">Cell outer membrane</keyword>
<comment type="caution">
    <text evidence="16">The sequence shown here is derived from an EMBL/GenBank/DDBJ whole genome shotgun (WGS) entry which is preliminary data.</text>
</comment>
<evidence type="ECO:0000256" key="5">
    <source>
        <dbReference type="ARBA" id="ARBA00022692"/>
    </source>
</evidence>
<evidence type="ECO:0000256" key="9">
    <source>
        <dbReference type="ARBA" id="ARBA00023136"/>
    </source>
</evidence>
<keyword evidence="9 11" id="KW-0472">Membrane</keyword>
<keyword evidence="13" id="KW-0732">Signal</keyword>
<name>A0ABV4HMU1_9GAMM</name>
<dbReference type="PANTHER" id="PTHR32552">
    <property type="entry name" value="FERRICHROME IRON RECEPTOR-RELATED"/>
    <property type="match status" value="1"/>
</dbReference>
<dbReference type="InterPro" id="IPR036942">
    <property type="entry name" value="Beta-barrel_TonB_sf"/>
</dbReference>
<dbReference type="RefSeq" id="WP_370563180.1">
    <property type="nucleotide sequence ID" value="NZ_JBFWIB010000003.1"/>
</dbReference>
<sequence length="879" mass="94922">MSSQHPQYKLLAAAVLAALVSMSQVPVAQAQEASPAGETRDDEPTTLATMVVTAQKREEALQDVPISVTVMDEQLVRDTGVRDIKDMQVLVPGLTVTSTQNEAITTARIRGIGTVGDNVGLESSVGVVIDGVYRPRNSVGFGDLGEIERIEVLKGPQGTVFGKNTSAGVINVVTRRPSYTQSVEGEVTAGNYGALGVSGSYNDALSDNAAFSVYAAKRKRDGWMDVRTGAGPRTDTEDYDQNYHTLRGKLLFEPTETLDIQFSADYTSREENCCTAVQLVTGGTAPIIDALGGGNAIAMPADPYARIAYSNRSTSQDIKDKGVSAQVDWETPWFGGATLTSITAQREWQAINGLDFDFTTADLIYRNADPNESFSGFDTFSQEFRLTGATDRVDWMVGFFYSDEDLDRNDSYRIGAHYEPYLSTLVGNQVLGGLAAQLAPLGIVVDTANPATFMSQVSGQPFGTNFTGLGALDRHEQSAKSQAIFTNNTWHATDALDLTLGLRYTREKKELTSVYSNPNGSIGCGSVLANPAGRVAAALTARGVPIAALPPEVQAQILGAVAPQVAGFMCLPWANALHHGRMTRQEREEKEWSGTLKAAYRWNETLMTYLSAARGYKGGGFNLDRVQSSNGLSSGGPGIVPVDDTSFPGEFVDSYELGVRTTWAGGNLLVNATLFHQTYDDFQLNSFLGTSFVVRSIPEVVSQGIDTEVLWQPAAVRGLTLQGGLMYADTRFGDDIPGADFEAPAGALYKLPGARMPFAPYWSGSGSATYEWDVGDRLLARFNIGAKYMSEFNTGSDLDAEKHQDAFTVVNARLGFGARDRRWMVELWGQNIFDEDYVQVGFDGPLQAVGSPQPGDPLNTYNAFLGAPATYGVTFRLRY</sequence>
<evidence type="ECO:0000256" key="2">
    <source>
        <dbReference type="ARBA" id="ARBA00022448"/>
    </source>
</evidence>
<dbReference type="Proteomes" id="UP001566331">
    <property type="component" value="Unassembled WGS sequence"/>
</dbReference>
<dbReference type="EMBL" id="JBFWIC010000001">
    <property type="protein sequence ID" value="MEZ0473057.1"/>
    <property type="molecule type" value="Genomic_DNA"/>
</dbReference>
<dbReference type="SUPFAM" id="SSF56935">
    <property type="entry name" value="Porins"/>
    <property type="match status" value="1"/>
</dbReference>
<evidence type="ECO:0000256" key="11">
    <source>
        <dbReference type="PROSITE-ProRule" id="PRU01360"/>
    </source>
</evidence>
<feature type="chain" id="PRO_5045886764" evidence="13">
    <location>
        <begin position="31"/>
        <end position="879"/>
    </location>
</feature>
<comment type="similarity">
    <text evidence="11 12">Belongs to the TonB-dependent receptor family.</text>
</comment>
<proteinExistence type="inferred from homology"/>
<keyword evidence="7" id="KW-0406">Ion transport</keyword>
<evidence type="ECO:0000256" key="12">
    <source>
        <dbReference type="RuleBase" id="RU003357"/>
    </source>
</evidence>
<keyword evidence="8 12" id="KW-0798">TonB box</keyword>
<comment type="subcellular location">
    <subcellularLocation>
        <location evidence="1 11">Cell outer membrane</location>
        <topology evidence="1 11">Multi-pass membrane protein</topology>
    </subcellularLocation>
</comment>
<dbReference type="Gene3D" id="2.40.170.20">
    <property type="entry name" value="TonB-dependent receptor, beta-barrel domain"/>
    <property type="match status" value="2"/>
</dbReference>
<evidence type="ECO:0000256" key="8">
    <source>
        <dbReference type="ARBA" id="ARBA00023077"/>
    </source>
</evidence>
<evidence type="ECO:0000256" key="4">
    <source>
        <dbReference type="ARBA" id="ARBA00022496"/>
    </source>
</evidence>
<dbReference type="Pfam" id="PF00593">
    <property type="entry name" value="TonB_dep_Rec_b-barrel"/>
    <property type="match status" value="1"/>
</dbReference>
<evidence type="ECO:0000256" key="3">
    <source>
        <dbReference type="ARBA" id="ARBA00022452"/>
    </source>
</evidence>
<keyword evidence="2 11" id="KW-0813">Transport</keyword>
<protein>
    <submittedName>
        <fullName evidence="16">TonB-dependent receptor</fullName>
    </submittedName>
</protein>
<evidence type="ECO:0000313" key="16">
    <source>
        <dbReference type="EMBL" id="MEZ0473057.1"/>
    </source>
</evidence>
<evidence type="ECO:0000256" key="6">
    <source>
        <dbReference type="ARBA" id="ARBA00023004"/>
    </source>
</evidence>
<keyword evidence="16" id="KW-0675">Receptor</keyword>
<reference evidence="16 17" key="1">
    <citation type="submission" date="2024-07" db="EMBL/GenBank/DDBJ databases">
        <title>Luteimonas salilacus sp. nov., isolated from the shore soil of Salt Lake in Tibet of China.</title>
        <authorList>
            <person name="Zhang X."/>
            <person name="Li A."/>
        </authorList>
    </citation>
    <scope>NUCLEOTIDE SEQUENCE [LARGE SCALE GENOMIC DNA]</scope>
    <source>
        <strain evidence="16 17">B3-2-R+30</strain>
    </source>
</reference>
<dbReference type="InterPro" id="IPR039426">
    <property type="entry name" value="TonB-dep_rcpt-like"/>
</dbReference>
<dbReference type="InterPro" id="IPR012910">
    <property type="entry name" value="Plug_dom"/>
</dbReference>
<evidence type="ECO:0000256" key="13">
    <source>
        <dbReference type="SAM" id="SignalP"/>
    </source>
</evidence>
<feature type="domain" description="TonB-dependent receptor plug" evidence="15">
    <location>
        <begin position="61"/>
        <end position="169"/>
    </location>
</feature>
<evidence type="ECO:0000256" key="1">
    <source>
        <dbReference type="ARBA" id="ARBA00004571"/>
    </source>
</evidence>
<dbReference type="PROSITE" id="PS52016">
    <property type="entry name" value="TONB_DEPENDENT_REC_3"/>
    <property type="match status" value="1"/>
</dbReference>
<keyword evidence="4" id="KW-0410">Iron transport</keyword>
<feature type="signal peptide" evidence="13">
    <location>
        <begin position="1"/>
        <end position="30"/>
    </location>
</feature>
<keyword evidence="5 11" id="KW-0812">Transmembrane</keyword>
<feature type="domain" description="TonB-dependent receptor-like beta-barrel" evidence="14">
    <location>
        <begin position="358"/>
        <end position="832"/>
    </location>
</feature>
<keyword evidence="6" id="KW-0408">Iron</keyword>
<keyword evidence="17" id="KW-1185">Reference proteome</keyword>
<accession>A0ABV4HMU1</accession>
<evidence type="ECO:0000259" key="15">
    <source>
        <dbReference type="Pfam" id="PF07715"/>
    </source>
</evidence>
<dbReference type="PANTHER" id="PTHR32552:SF81">
    <property type="entry name" value="TONB-DEPENDENT OUTER MEMBRANE RECEPTOR"/>
    <property type="match status" value="1"/>
</dbReference>
<evidence type="ECO:0000259" key="14">
    <source>
        <dbReference type="Pfam" id="PF00593"/>
    </source>
</evidence>
<evidence type="ECO:0000256" key="7">
    <source>
        <dbReference type="ARBA" id="ARBA00023065"/>
    </source>
</evidence>
<dbReference type="Pfam" id="PF07715">
    <property type="entry name" value="Plug"/>
    <property type="match status" value="1"/>
</dbReference>
<organism evidence="16 17">
    <name type="scientific">Luteimonas salinilitoris</name>
    <dbReference type="NCBI Taxonomy" id="3237697"/>
    <lineage>
        <taxon>Bacteria</taxon>
        <taxon>Pseudomonadati</taxon>
        <taxon>Pseudomonadota</taxon>
        <taxon>Gammaproteobacteria</taxon>
        <taxon>Lysobacterales</taxon>
        <taxon>Lysobacteraceae</taxon>
        <taxon>Luteimonas</taxon>
    </lineage>
</organism>
<keyword evidence="3 11" id="KW-1134">Transmembrane beta strand</keyword>